<gene>
    <name evidence="2" type="ORF">CMC5_020450</name>
</gene>
<proteinExistence type="predicted"/>
<evidence type="ECO:0000313" key="2">
    <source>
        <dbReference type="EMBL" id="AKT37902.1"/>
    </source>
</evidence>
<dbReference type="AlphaFoldDB" id="A0A0K1EB31"/>
<keyword evidence="1" id="KW-1133">Transmembrane helix</keyword>
<evidence type="ECO:0000313" key="3">
    <source>
        <dbReference type="Proteomes" id="UP000067626"/>
    </source>
</evidence>
<accession>A0A0K1EB31</accession>
<keyword evidence="1" id="KW-0472">Membrane</keyword>
<dbReference type="EMBL" id="CP012159">
    <property type="protein sequence ID" value="AKT37902.1"/>
    <property type="molecule type" value="Genomic_DNA"/>
</dbReference>
<evidence type="ECO:0008006" key="4">
    <source>
        <dbReference type="Google" id="ProtNLM"/>
    </source>
</evidence>
<feature type="transmembrane region" description="Helical" evidence="1">
    <location>
        <begin position="82"/>
        <end position="105"/>
    </location>
</feature>
<keyword evidence="3" id="KW-1185">Reference proteome</keyword>
<keyword evidence="1" id="KW-0812">Transmembrane</keyword>
<reference evidence="2 3" key="1">
    <citation type="submission" date="2015-07" db="EMBL/GenBank/DDBJ databases">
        <title>Genome analysis of myxobacterium Chondromyces crocatus Cm c5 reveals a high potential for natural compound synthesis and the genetic basis for the loss of fruiting body formation.</title>
        <authorList>
            <person name="Zaburannyi N."/>
            <person name="Bunk B."/>
            <person name="Maier J."/>
            <person name="Overmann J."/>
            <person name="Mueller R."/>
        </authorList>
    </citation>
    <scope>NUCLEOTIDE SEQUENCE [LARGE SCALE GENOMIC DNA]</scope>
    <source>
        <strain evidence="2 3">Cm c5</strain>
    </source>
</reference>
<dbReference type="RefSeq" id="WP_050430209.1">
    <property type="nucleotide sequence ID" value="NZ_CP012159.1"/>
</dbReference>
<dbReference type="Proteomes" id="UP000067626">
    <property type="component" value="Chromosome"/>
</dbReference>
<protein>
    <recommendedName>
        <fullName evidence="4">DUF304 domain-containing protein</fullName>
    </recommendedName>
</protein>
<organism evidence="2 3">
    <name type="scientific">Chondromyces crocatus</name>
    <dbReference type="NCBI Taxonomy" id="52"/>
    <lineage>
        <taxon>Bacteria</taxon>
        <taxon>Pseudomonadati</taxon>
        <taxon>Myxococcota</taxon>
        <taxon>Polyangia</taxon>
        <taxon>Polyangiales</taxon>
        <taxon>Polyangiaceae</taxon>
        <taxon>Chondromyces</taxon>
    </lineage>
</organism>
<dbReference type="OrthoDB" id="199424at2"/>
<dbReference type="KEGG" id="ccro:CMC5_020450"/>
<feature type="transmembrane region" description="Helical" evidence="1">
    <location>
        <begin position="55"/>
        <end position="76"/>
    </location>
</feature>
<sequence>MGRHLPTGPYREALSLPRHGDRRIWSAVERDLDPGEQLLWAGKPRQGLRLSSADAYLLPFGLVCSAFALIWEAMLVLFHGPLWFHVVGVTSGLLAFHLVVGRYLVDALRRARTLYALTDRRALILESAGAQVTSIELGTPMPIALREELWARGTISFGVEEGEAGAPSWPGMRGLDPPSFVGIRDARVVFDMLWEVRRKRLDTPRSPRRLSR</sequence>
<name>A0A0K1EB31_CHOCO</name>
<evidence type="ECO:0000256" key="1">
    <source>
        <dbReference type="SAM" id="Phobius"/>
    </source>
</evidence>